<comment type="caution">
    <text evidence="1">The sequence shown here is derived from an EMBL/GenBank/DDBJ whole genome shotgun (WGS) entry which is preliminary data.</text>
</comment>
<dbReference type="Proteomes" id="UP000556843">
    <property type="component" value="Unassembled WGS sequence"/>
</dbReference>
<name>A0ACC7Y8J0_9ACTN</name>
<dbReference type="EMBL" id="JAANNW010000052">
    <property type="protein sequence ID" value="NUV78220.1"/>
    <property type="molecule type" value="Genomic_DNA"/>
</dbReference>
<evidence type="ECO:0000313" key="1">
    <source>
        <dbReference type="EMBL" id="NUV78220.1"/>
    </source>
</evidence>
<gene>
    <name evidence="1" type="ORF">G6W56_29915</name>
</gene>
<sequence length="167" mass="16319">MSATPDHPAAARQISTEDLLQALLPDTPAGAAPTPTAPAAEPVLDVAQLLELARAQGALDASRAAVPAPSAAVVPATPTNSGPIVPRWAVGTAVASVGLGAGSLLLGYALDLLATGAAAVAAGISAAAPMLLIGAVLVAALLGRRRASGGVQVTQSMTQTVTIRGRR</sequence>
<reference evidence="1" key="1">
    <citation type="submission" date="2020-03" db="EMBL/GenBank/DDBJ databases">
        <title>Complete genome sequence of sixteen Streptomyces strains facilitates identification of candidate genes involved in plant growth-promotion in grain legumes and cereals.</title>
        <authorList>
            <person name="Gopalakrishnan S."/>
            <person name="Thakur V."/>
            <person name="Saxena R."/>
            <person name="Vadlamudi S."/>
            <person name="Purohit S."/>
            <person name="Kumar V."/>
            <person name="Rathore A."/>
            <person name="Chitikineni A."/>
            <person name="Varshney R.K."/>
        </authorList>
    </citation>
    <scope>NUCLEOTIDE SEQUENCE</scope>
    <source>
        <strain evidence="1">CAI-93</strain>
    </source>
</reference>
<protein>
    <submittedName>
        <fullName evidence="1">Uncharacterized protein</fullName>
    </submittedName>
</protein>
<accession>A0ACC7Y8J0</accession>
<keyword evidence="2" id="KW-1185">Reference proteome</keyword>
<evidence type="ECO:0000313" key="2">
    <source>
        <dbReference type="Proteomes" id="UP000556843"/>
    </source>
</evidence>
<proteinExistence type="predicted"/>
<organism evidence="1 2">
    <name type="scientific">Streptomyces fungicidicus</name>
    <dbReference type="NCBI Taxonomy" id="68203"/>
    <lineage>
        <taxon>Bacteria</taxon>
        <taxon>Bacillati</taxon>
        <taxon>Actinomycetota</taxon>
        <taxon>Actinomycetes</taxon>
        <taxon>Kitasatosporales</taxon>
        <taxon>Streptomycetaceae</taxon>
        <taxon>Streptomyces</taxon>
    </lineage>
</organism>